<name>A0A7L6N5M6_9MOLU</name>
<keyword evidence="3" id="KW-1185">Reference proteome</keyword>
<accession>A0A7L6N5M6</accession>
<gene>
    <name evidence="2" type="ORF">HF295_06785</name>
</gene>
<dbReference type="SUPFAM" id="SSF55729">
    <property type="entry name" value="Acyl-CoA N-acyltransferases (Nat)"/>
    <property type="match status" value="1"/>
</dbReference>
<evidence type="ECO:0000259" key="1">
    <source>
        <dbReference type="PROSITE" id="PS51186"/>
    </source>
</evidence>
<evidence type="ECO:0000313" key="3">
    <source>
        <dbReference type="Proteomes" id="UP000512167"/>
    </source>
</evidence>
<dbReference type="KEGG" id="tbk:HF295_06785"/>
<reference evidence="2 3" key="1">
    <citation type="submission" date="2020-04" db="EMBL/GenBank/DDBJ databases">
        <authorList>
            <person name="Zheng R.K."/>
            <person name="Sun C.M."/>
        </authorList>
    </citation>
    <scope>NUCLEOTIDE SEQUENCE [LARGE SCALE GENOMIC DNA]</scope>
    <source>
        <strain evidence="3">zrk29</strain>
    </source>
</reference>
<evidence type="ECO:0000313" key="2">
    <source>
        <dbReference type="EMBL" id="QLY40567.1"/>
    </source>
</evidence>
<dbReference type="Gene3D" id="3.40.630.30">
    <property type="match status" value="1"/>
</dbReference>
<dbReference type="PROSITE" id="PS51186">
    <property type="entry name" value="GNAT"/>
    <property type="match status" value="1"/>
</dbReference>
<sequence>MKVILAKTQKDITDHFYVRGMVFVVEQKIDYEIEFDGLDGECILFTAYIDDLPVGAARLYKNKVGRVATLKAFRQQGVASAIMKEIENYALKHQMKELILHAQLYVKDFYYKRGYLPIGDIFQEADIDHIKMIKKL</sequence>
<dbReference type="EMBL" id="CP051151">
    <property type="protein sequence ID" value="QLY40567.1"/>
    <property type="molecule type" value="Genomic_DNA"/>
</dbReference>
<dbReference type="GO" id="GO:0016747">
    <property type="term" value="F:acyltransferase activity, transferring groups other than amino-acyl groups"/>
    <property type="evidence" value="ECO:0007669"/>
    <property type="project" value="InterPro"/>
</dbReference>
<dbReference type="RefSeq" id="WP_312031411.1">
    <property type="nucleotide sequence ID" value="NZ_CP051151.1"/>
</dbReference>
<dbReference type="Pfam" id="PF13673">
    <property type="entry name" value="Acetyltransf_10"/>
    <property type="match status" value="1"/>
</dbReference>
<dbReference type="InterPro" id="IPR000182">
    <property type="entry name" value="GNAT_dom"/>
</dbReference>
<dbReference type="InterPro" id="IPR016181">
    <property type="entry name" value="Acyl_CoA_acyltransferase"/>
</dbReference>
<protein>
    <submittedName>
        <fullName evidence="2">GNAT family N-acetyltransferase</fullName>
    </submittedName>
</protein>
<dbReference type="Proteomes" id="UP000512167">
    <property type="component" value="Chromosome"/>
</dbReference>
<dbReference type="AlphaFoldDB" id="A0A7L6N5M6"/>
<feature type="domain" description="N-acetyltransferase" evidence="1">
    <location>
        <begin position="2"/>
        <end position="136"/>
    </location>
</feature>
<organism evidence="2 3">
    <name type="scientific">Hujiaoplasma nucleasis</name>
    <dbReference type="NCBI Taxonomy" id="2725268"/>
    <lineage>
        <taxon>Bacteria</taxon>
        <taxon>Bacillati</taxon>
        <taxon>Mycoplasmatota</taxon>
        <taxon>Mollicutes</taxon>
        <taxon>Candidatus Izemoplasmatales</taxon>
        <taxon>Hujiaoplasmataceae</taxon>
        <taxon>Hujiaoplasma</taxon>
    </lineage>
</organism>
<dbReference type="CDD" id="cd04301">
    <property type="entry name" value="NAT_SF"/>
    <property type="match status" value="1"/>
</dbReference>
<keyword evidence="2" id="KW-0808">Transferase</keyword>
<proteinExistence type="predicted"/>